<feature type="transmembrane region" description="Helical" evidence="1">
    <location>
        <begin position="220"/>
        <end position="246"/>
    </location>
</feature>
<proteinExistence type="predicted"/>
<dbReference type="Pfam" id="PF07758">
    <property type="entry name" value="DUF1614"/>
    <property type="match status" value="1"/>
</dbReference>
<feature type="transmembrane region" description="Helical" evidence="1">
    <location>
        <begin position="47"/>
        <end position="69"/>
    </location>
</feature>
<dbReference type="Proteomes" id="UP000317158">
    <property type="component" value="Unassembled WGS sequence"/>
</dbReference>
<evidence type="ECO:0000313" key="2">
    <source>
        <dbReference type="EMBL" id="RZN64501.1"/>
    </source>
</evidence>
<feature type="transmembrane region" description="Helical" evidence="1">
    <location>
        <begin position="160"/>
        <end position="182"/>
    </location>
</feature>
<feature type="transmembrane region" description="Helical" evidence="1">
    <location>
        <begin position="12"/>
        <end position="35"/>
    </location>
</feature>
<feature type="transmembrane region" description="Helical" evidence="1">
    <location>
        <begin position="188"/>
        <end position="208"/>
    </location>
</feature>
<dbReference type="AlphaFoldDB" id="A0A520KRT2"/>
<keyword evidence="1" id="KW-0812">Transmembrane</keyword>
<name>A0A520KRT2_METT2</name>
<feature type="transmembrane region" description="Helical" evidence="1">
    <location>
        <begin position="130"/>
        <end position="148"/>
    </location>
</feature>
<protein>
    <submittedName>
        <fullName evidence="2">DUF1614 domain-containing protein</fullName>
    </submittedName>
</protein>
<reference evidence="2 3" key="1">
    <citation type="journal article" date="2019" name="Nat. Microbiol.">
        <title>Wide diversity of methane and short-chain alkane metabolisms in uncultured archaea.</title>
        <authorList>
            <person name="Borrel G."/>
            <person name="Adam P.S."/>
            <person name="McKay L.J."/>
            <person name="Chen L.X."/>
            <person name="Sierra-Garcia I.N."/>
            <person name="Sieber C.M."/>
            <person name="Letourneur Q."/>
            <person name="Ghozlane A."/>
            <person name="Andersen G.L."/>
            <person name="Li W.J."/>
            <person name="Hallam S.J."/>
            <person name="Muyzer G."/>
            <person name="de Oliveira V.M."/>
            <person name="Inskeep W.P."/>
            <person name="Banfield J.F."/>
            <person name="Gribaldo S."/>
        </authorList>
    </citation>
    <scope>NUCLEOTIDE SEQUENCE [LARGE SCALE GENOMIC DNA]</scope>
    <source>
        <strain evidence="2">NM1a</strain>
    </source>
</reference>
<keyword evidence="1" id="KW-0472">Membrane</keyword>
<comment type="caution">
    <text evidence="2">The sequence shown here is derived from an EMBL/GenBank/DDBJ whole genome shotgun (WGS) entry which is preliminary data.</text>
</comment>
<accession>A0A520KRT2</accession>
<gene>
    <name evidence="2" type="ORF">EF806_03920</name>
</gene>
<evidence type="ECO:0000313" key="3">
    <source>
        <dbReference type="Proteomes" id="UP000317158"/>
    </source>
</evidence>
<evidence type="ECO:0000256" key="1">
    <source>
        <dbReference type="SAM" id="Phobius"/>
    </source>
</evidence>
<sequence length="248" mass="27049">MTNRRGPIFYPFPLILILLLIILLIFAPILIYLFFFTALSIGTALDIGLVELFLLFMAITIGSAINIPLKEYNNPENYYLEREVSFFGVRFKIPAVNQKTVVCMNLGGAVIPAGVSLYFIISSLMNYPNIRLEFITTLLITLLVVTVVSNRFAKIVDIGITLPIFLPPTVTVLTALVLSYILNCPLDLLGRISFSSGVLGVLIGADILNLKKVRKIGAPMISIGGAGSFDGIFITGVISAIVSVLFMI</sequence>
<organism evidence="2 3">
    <name type="scientific">Methanoliparum thermophilum</name>
    <dbReference type="NCBI Taxonomy" id="2491083"/>
    <lineage>
        <taxon>Archaea</taxon>
        <taxon>Methanobacteriati</taxon>
        <taxon>Methanobacteriota</taxon>
        <taxon>Candidatus Methanoliparia</taxon>
        <taxon>Candidatus Methanoliparales</taxon>
        <taxon>Candidatus Methanoliparaceae</taxon>
        <taxon>Candidatus Methanoliparum</taxon>
    </lineage>
</organism>
<keyword evidence="1" id="KW-1133">Transmembrane helix</keyword>
<dbReference type="InterPro" id="IPR011672">
    <property type="entry name" value="DUF1614"/>
</dbReference>
<dbReference type="EMBL" id="RXIF01000006">
    <property type="protein sequence ID" value="RZN64501.1"/>
    <property type="molecule type" value="Genomic_DNA"/>
</dbReference>
<feature type="transmembrane region" description="Helical" evidence="1">
    <location>
        <begin position="100"/>
        <end position="124"/>
    </location>
</feature>